<protein>
    <submittedName>
        <fullName evidence="1">Uncharacterized protein</fullName>
    </submittedName>
</protein>
<dbReference type="Proteomes" id="UP001172102">
    <property type="component" value="Unassembled WGS sequence"/>
</dbReference>
<reference evidence="1" key="1">
    <citation type="submission" date="2023-06" db="EMBL/GenBank/DDBJ databases">
        <title>Genome-scale phylogeny and comparative genomics of the fungal order Sordariales.</title>
        <authorList>
            <consortium name="Lawrence Berkeley National Laboratory"/>
            <person name="Hensen N."/>
            <person name="Bonometti L."/>
            <person name="Westerberg I."/>
            <person name="Brannstrom I.O."/>
            <person name="Guillou S."/>
            <person name="Cros-Aarteil S."/>
            <person name="Calhoun S."/>
            <person name="Haridas S."/>
            <person name="Kuo A."/>
            <person name="Mondo S."/>
            <person name="Pangilinan J."/>
            <person name="Riley R."/>
            <person name="Labutti K."/>
            <person name="Andreopoulos B."/>
            <person name="Lipzen A."/>
            <person name="Chen C."/>
            <person name="Yanf M."/>
            <person name="Daum C."/>
            <person name="Ng V."/>
            <person name="Clum A."/>
            <person name="Steindorff A."/>
            <person name="Ohm R."/>
            <person name="Martin F."/>
            <person name="Silar P."/>
            <person name="Natvig D."/>
            <person name="Lalanne C."/>
            <person name="Gautier V."/>
            <person name="Ament-Velasquez S.L."/>
            <person name="Kruys A."/>
            <person name="Hutchinson M.I."/>
            <person name="Powell A.J."/>
            <person name="Barry K."/>
            <person name="Miller A.N."/>
            <person name="Grigoriev I.V."/>
            <person name="Debuchy R."/>
            <person name="Gladieux P."/>
            <person name="Thoren M.H."/>
            <person name="Johannesson H."/>
        </authorList>
    </citation>
    <scope>NUCLEOTIDE SEQUENCE</scope>
    <source>
        <strain evidence="1">SMH4607-1</strain>
    </source>
</reference>
<comment type="caution">
    <text evidence="1">The sequence shown here is derived from an EMBL/GenBank/DDBJ whole genome shotgun (WGS) entry which is preliminary data.</text>
</comment>
<proteinExistence type="predicted"/>
<organism evidence="1 2">
    <name type="scientific">Lasiosphaeris hirsuta</name>
    <dbReference type="NCBI Taxonomy" id="260670"/>
    <lineage>
        <taxon>Eukaryota</taxon>
        <taxon>Fungi</taxon>
        <taxon>Dikarya</taxon>
        <taxon>Ascomycota</taxon>
        <taxon>Pezizomycotina</taxon>
        <taxon>Sordariomycetes</taxon>
        <taxon>Sordariomycetidae</taxon>
        <taxon>Sordariales</taxon>
        <taxon>Lasiosphaeriaceae</taxon>
        <taxon>Lasiosphaeris</taxon>
    </lineage>
</organism>
<accession>A0AA40DGN2</accession>
<keyword evidence="2" id="KW-1185">Reference proteome</keyword>
<dbReference type="EMBL" id="JAUKUA010000008">
    <property type="protein sequence ID" value="KAK0702814.1"/>
    <property type="molecule type" value="Genomic_DNA"/>
</dbReference>
<sequence>MLVAIIKHGGDDDGQLTRRLLFDESNVKQAYCFAGWGLQQHLCCRYGRLK</sequence>
<dbReference type="AlphaFoldDB" id="A0AA40DGN2"/>
<evidence type="ECO:0000313" key="1">
    <source>
        <dbReference type="EMBL" id="KAK0702814.1"/>
    </source>
</evidence>
<name>A0AA40DGN2_9PEZI</name>
<evidence type="ECO:0000313" key="2">
    <source>
        <dbReference type="Proteomes" id="UP001172102"/>
    </source>
</evidence>
<gene>
    <name evidence="1" type="ORF">B0H67DRAFT_392435</name>
</gene>